<feature type="compositionally biased region" description="Acidic residues" evidence="1">
    <location>
        <begin position="513"/>
        <end position="525"/>
    </location>
</feature>
<name>A0A1E4S7C0_CYBJN</name>
<dbReference type="Proteomes" id="UP000094389">
    <property type="component" value="Unassembled WGS sequence"/>
</dbReference>
<dbReference type="GeneID" id="30990599"/>
<proteinExistence type="predicted"/>
<keyword evidence="3" id="KW-1185">Reference proteome</keyword>
<evidence type="ECO:0000256" key="1">
    <source>
        <dbReference type="SAM" id="MobiDB-lite"/>
    </source>
</evidence>
<gene>
    <name evidence="2" type="ORF">CYBJADRAFT_171303</name>
</gene>
<accession>A0A1E4S7C0</accession>
<feature type="region of interest" description="Disordered" evidence="1">
    <location>
        <begin position="509"/>
        <end position="530"/>
    </location>
</feature>
<reference evidence="2 3" key="1">
    <citation type="journal article" date="2016" name="Proc. Natl. Acad. Sci. U.S.A.">
        <title>Comparative genomics of biotechnologically important yeasts.</title>
        <authorList>
            <person name="Riley R."/>
            <person name="Haridas S."/>
            <person name="Wolfe K.H."/>
            <person name="Lopes M.R."/>
            <person name="Hittinger C.T."/>
            <person name="Goeker M."/>
            <person name="Salamov A.A."/>
            <person name="Wisecaver J.H."/>
            <person name="Long T.M."/>
            <person name="Calvey C.H."/>
            <person name="Aerts A.L."/>
            <person name="Barry K.W."/>
            <person name="Choi C."/>
            <person name="Clum A."/>
            <person name="Coughlan A.Y."/>
            <person name="Deshpande S."/>
            <person name="Douglass A.P."/>
            <person name="Hanson S.J."/>
            <person name="Klenk H.-P."/>
            <person name="LaButti K.M."/>
            <person name="Lapidus A."/>
            <person name="Lindquist E.A."/>
            <person name="Lipzen A.M."/>
            <person name="Meier-Kolthoff J.P."/>
            <person name="Ohm R.A."/>
            <person name="Otillar R.P."/>
            <person name="Pangilinan J.L."/>
            <person name="Peng Y."/>
            <person name="Rokas A."/>
            <person name="Rosa C.A."/>
            <person name="Scheuner C."/>
            <person name="Sibirny A.A."/>
            <person name="Slot J.C."/>
            <person name="Stielow J.B."/>
            <person name="Sun H."/>
            <person name="Kurtzman C.P."/>
            <person name="Blackwell M."/>
            <person name="Grigoriev I.V."/>
            <person name="Jeffries T.W."/>
        </authorList>
    </citation>
    <scope>NUCLEOTIDE SEQUENCE [LARGE SCALE GENOMIC DNA]</scope>
    <source>
        <strain evidence="3">ATCC 18201 / CBS 1600 / BCRC 20928 / JCM 3617 / NBRC 0987 / NRRL Y-1542</strain>
    </source>
</reference>
<sequence>MAAILEENQDHGLRLDDQNLDNLRAKAEAAMPFLQDGLSTYAIQRHTRNASLSTAGTNRKYFAALLSLPVDDREGEIVAYIIIHVINVIKALLTILIKLRGPPMTSGTIEDILSLEELKTFMTINNLIDSAENVDYMMILLNMRTICNNGLVDPASISSWIAMSNVLKNKDGFLNRYYSFLSDRKAFGITFDHKKYRCEYLVIYRKERDEALYAELEAEGEADRADVTEEGEPQGDVEDEDLEIEADMKRMDNFEYLTLELLHLFIKYGISSLTQASADDHANTVMGKNPSNAVDVFREFTTARFMKTAREAGNSLSSATDLSDDGDDDDEMNETIVASEYSFEETWGARYGEAALKLIMEKSGFSSTSQPPVFVISPRLYIACLFEDPSTSNVILLNSSKYHCQSTDEDSSHTFYNGEYVKRMKQFNKRTKISNEQEPLISNTKYFDESEIQLAVTLGWDDVAMFSKSVAQLKVPRELWSLVMRLVDLNSNTDFQLINFRSISHKKTSVDSVGDETGEDDDDDNVTPSMLNTEMTNTKFLLS</sequence>
<evidence type="ECO:0000313" key="3">
    <source>
        <dbReference type="Proteomes" id="UP000094389"/>
    </source>
</evidence>
<dbReference type="RefSeq" id="XP_020072419.1">
    <property type="nucleotide sequence ID" value="XM_020216203.1"/>
</dbReference>
<protein>
    <submittedName>
        <fullName evidence="2">Uncharacterized protein</fullName>
    </submittedName>
</protein>
<evidence type="ECO:0000313" key="2">
    <source>
        <dbReference type="EMBL" id="ODV75380.1"/>
    </source>
</evidence>
<dbReference type="EMBL" id="KV453926">
    <property type="protein sequence ID" value="ODV75380.1"/>
    <property type="molecule type" value="Genomic_DNA"/>
</dbReference>
<organism evidence="2 3">
    <name type="scientific">Cyberlindnera jadinii (strain ATCC 18201 / CBS 1600 / BCRC 20928 / JCM 3617 / NBRC 0987 / NRRL Y-1542)</name>
    <name type="common">Torula yeast</name>
    <name type="synonym">Candida utilis</name>
    <dbReference type="NCBI Taxonomy" id="983966"/>
    <lineage>
        <taxon>Eukaryota</taxon>
        <taxon>Fungi</taxon>
        <taxon>Dikarya</taxon>
        <taxon>Ascomycota</taxon>
        <taxon>Saccharomycotina</taxon>
        <taxon>Saccharomycetes</taxon>
        <taxon>Phaffomycetales</taxon>
        <taxon>Phaffomycetaceae</taxon>
        <taxon>Cyberlindnera</taxon>
    </lineage>
</organism>
<dbReference type="AlphaFoldDB" id="A0A1E4S7C0"/>